<evidence type="ECO:0000256" key="4">
    <source>
        <dbReference type="ARBA" id="ARBA00022813"/>
    </source>
</evidence>
<dbReference type="PRINTS" id="PR00726">
    <property type="entry name" value="LEXASERPTASE"/>
</dbReference>
<evidence type="ECO:0000256" key="5">
    <source>
        <dbReference type="ARBA" id="ARBA00023204"/>
    </source>
</evidence>
<comment type="similarity">
    <text evidence="1">Belongs to the peptidase S24 family.</text>
</comment>
<evidence type="ECO:0000256" key="6">
    <source>
        <dbReference type="ARBA" id="ARBA00023236"/>
    </source>
</evidence>
<keyword evidence="4" id="KW-0068">Autocatalytic cleavage</keyword>
<dbReference type="CDD" id="cd06529">
    <property type="entry name" value="S24_LexA-like"/>
    <property type="match status" value="1"/>
</dbReference>
<gene>
    <name evidence="8" type="ORF">S01H1_23813</name>
</gene>
<evidence type="ECO:0000259" key="7">
    <source>
        <dbReference type="Pfam" id="PF00717"/>
    </source>
</evidence>
<name>X0UHJ1_9ZZZZ</name>
<dbReference type="SUPFAM" id="SSF51306">
    <property type="entry name" value="LexA/Signal peptidase"/>
    <property type="match status" value="1"/>
</dbReference>
<dbReference type="GO" id="GO:0016787">
    <property type="term" value="F:hydrolase activity"/>
    <property type="evidence" value="ECO:0007669"/>
    <property type="project" value="UniProtKB-KW"/>
</dbReference>
<protein>
    <recommendedName>
        <fullName evidence="7">Peptidase S24/S26A/S26B/S26C domain-containing protein</fullName>
    </recommendedName>
</protein>
<dbReference type="GO" id="GO:0009432">
    <property type="term" value="P:SOS response"/>
    <property type="evidence" value="ECO:0007669"/>
    <property type="project" value="UniProtKB-KW"/>
</dbReference>
<evidence type="ECO:0000256" key="1">
    <source>
        <dbReference type="ARBA" id="ARBA00007484"/>
    </source>
</evidence>
<evidence type="ECO:0000313" key="8">
    <source>
        <dbReference type="EMBL" id="GAF87955.1"/>
    </source>
</evidence>
<dbReference type="GO" id="GO:0003677">
    <property type="term" value="F:DNA binding"/>
    <property type="evidence" value="ECO:0007669"/>
    <property type="project" value="InterPro"/>
</dbReference>
<keyword evidence="5" id="KW-0234">DNA repair</keyword>
<dbReference type="InterPro" id="IPR039418">
    <property type="entry name" value="LexA-like"/>
</dbReference>
<dbReference type="InterPro" id="IPR050077">
    <property type="entry name" value="LexA_repressor"/>
</dbReference>
<dbReference type="InterPro" id="IPR006197">
    <property type="entry name" value="Peptidase_S24_LexA"/>
</dbReference>
<organism evidence="8">
    <name type="scientific">marine sediment metagenome</name>
    <dbReference type="NCBI Taxonomy" id="412755"/>
    <lineage>
        <taxon>unclassified sequences</taxon>
        <taxon>metagenomes</taxon>
        <taxon>ecological metagenomes</taxon>
    </lineage>
</organism>
<dbReference type="Gene3D" id="2.10.109.10">
    <property type="entry name" value="Umud Fragment, subunit A"/>
    <property type="match status" value="1"/>
</dbReference>
<reference evidence="8" key="1">
    <citation type="journal article" date="2014" name="Front. Microbiol.">
        <title>High frequency of phylogenetically diverse reductive dehalogenase-homologous genes in deep subseafloor sedimentary metagenomes.</title>
        <authorList>
            <person name="Kawai M."/>
            <person name="Futagami T."/>
            <person name="Toyoda A."/>
            <person name="Takaki Y."/>
            <person name="Nishi S."/>
            <person name="Hori S."/>
            <person name="Arai W."/>
            <person name="Tsubouchi T."/>
            <person name="Morono Y."/>
            <person name="Uchiyama I."/>
            <person name="Ito T."/>
            <person name="Fujiyama A."/>
            <person name="Inagaki F."/>
            <person name="Takami H."/>
        </authorList>
    </citation>
    <scope>NUCLEOTIDE SEQUENCE</scope>
    <source>
        <strain evidence="8">Expedition CK06-06</strain>
    </source>
</reference>
<evidence type="ECO:0000256" key="3">
    <source>
        <dbReference type="ARBA" id="ARBA00022801"/>
    </source>
</evidence>
<dbReference type="PANTHER" id="PTHR33516:SF2">
    <property type="entry name" value="LEXA REPRESSOR-RELATED"/>
    <property type="match status" value="1"/>
</dbReference>
<dbReference type="InterPro" id="IPR036286">
    <property type="entry name" value="LexA/Signal_pep-like_sf"/>
</dbReference>
<keyword evidence="3" id="KW-0378">Hydrolase</keyword>
<dbReference type="InterPro" id="IPR015927">
    <property type="entry name" value="Peptidase_S24_S26A/B/C"/>
</dbReference>
<dbReference type="Pfam" id="PF00717">
    <property type="entry name" value="Peptidase_S24"/>
    <property type="match status" value="1"/>
</dbReference>
<evidence type="ECO:0000256" key="2">
    <source>
        <dbReference type="ARBA" id="ARBA00022763"/>
    </source>
</evidence>
<keyword evidence="2" id="KW-0227">DNA damage</keyword>
<dbReference type="GO" id="GO:0006355">
    <property type="term" value="P:regulation of DNA-templated transcription"/>
    <property type="evidence" value="ECO:0007669"/>
    <property type="project" value="InterPro"/>
</dbReference>
<dbReference type="AlphaFoldDB" id="X0UHJ1"/>
<sequence>GFPSPAEEELIDTLSLDEFLIDKPEASFLLKVSGDSMIDAGIHEGDMVIIERGAEPRSGDIVLGCVDNEWTLKYFRRAKGTVELVPANPNYPVIRPEGELTLGGIVKAVIRRY</sequence>
<proteinExistence type="inferred from homology"/>
<feature type="domain" description="Peptidase S24/S26A/S26B/S26C" evidence="7">
    <location>
        <begin position="1"/>
        <end position="98"/>
    </location>
</feature>
<feature type="non-terminal residue" evidence="8">
    <location>
        <position position="1"/>
    </location>
</feature>
<dbReference type="PANTHER" id="PTHR33516">
    <property type="entry name" value="LEXA REPRESSOR"/>
    <property type="match status" value="1"/>
</dbReference>
<dbReference type="EMBL" id="BARS01013892">
    <property type="protein sequence ID" value="GAF87955.1"/>
    <property type="molecule type" value="Genomic_DNA"/>
</dbReference>
<comment type="caution">
    <text evidence="8">The sequence shown here is derived from an EMBL/GenBank/DDBJ whole genome shotgun (WGS) entry which is preliminary data.</text>
</comment>
<accession>X0UHJ1</accession>
<dbReference type="GO" id="GO:0006281">
    <property type="term" value="P:DNA repair"/>
    <property type="evidence" value="ECO:0007669"/>
    <property type="project" value="UniProtKB-KW"/>
</dbReference>
<keyword evidence="6" id="KW-0742">SOS response</keyword>